<evidence type="ECO:0000313" key="1">
    <source>
        <dbReference type="EMBL" id="OAX43701.1"/>
    </source>
</evidence>
<keyword evidence="2" id="KW-1185">Reference proteome</keyword>
<proteinExistence type="predicted"/>
<reference evidence="1 2" key="1">
    <citation type="submission" date="2016-06" db="EMBL/GenBank/DDBJ databases">
        <title>Comparative genomics of the ectomycorrhizal sister species Rhizopogon vinicolor and Rhizopogon vesiculosus (Basidiomycota: Boletales) reveals a divergence of the mating type B locus.</title>
        <authorList>
            <consortium name="DOE Joint Genome Institute"/>
            <person name="Mujic A.B."/>
            <person name="Kuo A."/>
            <person name="Tritt A."/>
            <person name="Lipzen A."/>
            <person name="Chen C."/>
            <person name="Johnson J."/>
            <person name="Sharma A."/>
            <person name="Barry K."/>
            <person name="Grigoriev I.V."/>
            <person name="Spatafora J.W."/>
        </authorList>
    </citation>
    <scope>NUCLEOTIDE SEQUENCE [LARGE SCALE GENOMIC DNA]</scope>
    <source>
        <strain evidence="1 2">AM-OR11-026</strain>
    </source>
</reference>
<dbReference type="InterPro" id="IPR009057">
    <property type="entry name" value="Homeodomain-like_sf"/>
</dbReference>
<sequence>PRKRLSLYAGTAFNIQHQGDTTQSPRTVSYDLELRIPVLHHDGYSIKKICEVLGTQKSLVYKTFQLHATLADVANPNPRTAGRRRSLNYEDINYIKSHCHLQGFVFLDELQSDLLSRRDVKVSLSTLSNSATTRYHMQESISPRPRAE</sequence>
<dbReference type="SUPFAM" id="SSF46689">
    <property type="entry name" value="Homeodomain-like"/>
    <property type="match status" value="1"/>
</dbReference>
<protein>
    <submittedName>
        <fullName evidence="1">Uncharacterized protein</fullName>
    </submittedName>
</protein>
<dbReference type="EMBL" id="KV448134">
    <property type="protein sequence ID" value="OAX43701.1"/>
    <property type="molecule type" value="Genomic_DNA"/>
</dbReference>
<dbReference type="InParanoid" id="A0A1B7NFK0"/>
<feature type="non-terminal residue" evidence="1">
    <location>
        <position position="1"/>
    </location>
</feature>
<evidence type="ECO:0000313" key="2">
    <source>
        <dbReference type="Proteomes" id="UP000092154"/>
    </source>
</evidence>
<organism evidence="1 2">
    <name type="scientific">Rhizopogon vinicolor AM-OR11-026</name>
    <dbReference type="NCBI Taxonomy" id="1314800"/>
    <lineage>
        <taxon>Eukaryota</taxon>
        <taxon>Fungi</taxon>
        <taxon>Dikarya</taxon>
        <taxon>Basidiomycota</taxon>
        <taxon>Agaricomycotina</taxon>
        <taxon>Agaricomycetes</taxon>
        <taxon>Agaricomycetidae</taxon>
        <taxon>Boletales</taxon>
        <taxon>Suillineae</taxon>
        <taxon>Rhizopogonaceae</taxon>
        <taxon>Rhizopogon</taxon>
    </lineage>
</organism>
<gene>
    <name evidence="1" type="ORF">K503DRAFT_89741</name>
</gene>
<accession>A0A1B7NFK0</accession>
<dbReference type="Proteomes" id="UP000092154">
    <property type="component" value="Unassembled WGS sequence"/>
</dbReference>
<name>A0A1B7NFK0_9AGAM</name>
<dbReference type="AlphaFoldDB" id="A0A1B7NFK0"/>
<dbReference type="OrthoDB" id="3012036at2759"/>